<dbReference type="Proteomes" id="UP001180536">
    <property type="component" value="Unassembled WGS sequence"/>
</dbReference>
<keyword evidence="2" id="KW-1185">Reference proteome</keyword>
<name>A0ABU1ZHI3_9BURK</name>
<organism evidence="1 2">
    <name type="scientific">Pelomonas aquatica</name>
    <dbReference type="NCBI Taxonomy" id="431058"/>
    <lineage>
        <taxon>Bacteria</taxon>
        <taxon>Pseudomonadati</taxon>
        <taxon>Pseudomonadota</taxon>
        <taxon>Betaproteobacteria</taxon>
        <taxon>Burkholderiales</taxon>
        <taxon>Sphaerotilaceae</taxon>
        <taxon>Roseateles</taxon>
    </lineage>
</organism>
<evidence type="ECO:0000313" key="1">
    <source>
        <dbReference type="EMBL" id="MDR7299521.1"/>
    </source>
</evidence>
<dbReference type="RefSeq" id="WP_310349291.1">
    <property type="nucleotide sequence ID" value="NZ_JAVDXQ010000009.1"/>
</dbReference>
<evidence type="ECO:0000313" key="2">
    <source>
        <dbReference type="Proteomes" id="UP001180536"/>
    </source>
</evidence>
<comment type="caution">
    <text evidence="1">The sequence shown here is derived from an EMBL/GenBank/DDBJ whole genome shotgun (WGS) entry which is preliminary data.</text>
</comment>
<sequence>MNVELELLVARLRWPVGCARWWAMQELALLLVSPEHQSQVSDRLIGELTACKLEAEAVELMSIFWIAQKQGWVARPDLGAAVSRPSMLTDRLLADMGLEATSNIVPPLATLPRDYEIPEEFERRQGRDVPRIHHTLASDLEERTGMPFLHQMAYEWEQSKAAYPDAPLQGDLSYFVRPAGDHGAGSFADRTSLRMLTAFIRTMEVARTLWRAPDRFAFNLARRAIPLEPTFAFLRPSRPVWLPTLCRDSGFDAASVARFVVEAIAGLKALDGAGALLALSTPMHVSGSELIELTVVRWRRWGAKAIDPAELWSRYEARQHMAFGTFDSAEWGLKSQISSLPLREVLDRETGAAPMAALFGIGRIGYLQRDLFPSRLYLPVVSGLKDELLAEPADGAVVISAPGGLVASLGYWGAGWSACYPAGNSGLVGTALVGRLNAPLGEGEEPPDGHFYLWRLSKLKRENGYGRYEQGASIVGIVEG</sequence>
<dbReference type="EMBL" id="JAVDXQ010000009">
    <property type="protein sequence ID" value="MDR7299521.1"/>
    <property type="molecule type" value="Genomic_DNA"/>
</dbReference>
<proteinExistence type="predicted"/>
<accession>A0ABU1ZHI3</accession>
<protein>
    <submittedName>
        <fullName evidence="1">Uncharacterized protein</fullName>
    </submittedName>
</protein>
<gene>
    <name evidence="1" type="ORF">J2X16_004891</name>
</gene>
<reference evidence="1 2" key="1">
    <citation type="submission" date="2023-07" db="EMBL/GenBank/DDBJ databases">
        <title>Sorghum-associated microbial communities from plants grown in Nebraska, USA.</title>
        <authorList>
            <person name="Schachtman D."/>
        </authorList>
    </citation>
    <scope>NUCLEOTIDE SEQUENCE [LARGE SCALE GENOMIC DNA]</scope>
    <source>
        <strain evidence="1 2">BE310</strain>
    </source>
</reference>